<organism evidence="2 3">
    <name type="scientific">Hydnomerulius pinastri MD-312</name>
    <dbReference type="NCBI Taxonomy" id="994086"/>
    <lineage>
        <taxon>Eukaryota</taxon>
        <taxon>Fungi</taxon>
        <taxon>Dikarya</taxon>
        <taxon>Basidiomycota</taxon>
        <taxon>Agaricomycotina</taxon>
        <taxon>Agaricomycetes</taxon>
        <taxon>Agaricomycetidae</taxon>
        <taxon>Boletales</taxon>
        <taxon>Boletales incertae sedis</taxon>
        <taxon>Leucogyrophana</taxon>
    </lineage>
</organism>
<proteinExistence type="predicted"/>
<feature type="compositionally biased region" description="Low complexity" evidence="1">
    <location>
        <begin position="340"/>
        <end position="354"/>
    </location>
</feature>
<protein>
    <submittedName>
        <fullName evidence="2">Uncharacterized protein</fullName>
    </submittedName>
</protein>
<evidence type="ECO:0000313" key="3">
    <source>
        <dbReference type="Proteomes" id="UP000053820"/>
    </source>
</evidence>
<feature type="compositionally biased region" description="Acidic residues" evidence="1">
    <location>
        <begin position="462"/>
        <end position="474"/>
    </location>
</feature>
<keyword evidence="3" id="KW-1185">Reference proteome</keyword>
<reference evidence="2 3" key="1">
    <citation type="submission" date="2014-04" db="EMBL/GenBank/DDBJ databases">
        <title>Evolutionary Origins and Diversification of the Mycorrhizal Mutualists.</title>
        <authorList>
            <consortium name="DOE Joint Genome Institute"/>
            <consortium name="Mycorrhizal Genomics Consortium"/>
            <person name="Kohler A."/>
            <person name="Kuo A."/>
            <person name="Nagy L.G."/>
            <person name="Floudas D."/>
            <person name="Copeland A."/>
            <person name="Barry K.W."/>
            <person name="Cichocki N."/>
            <person name="Veneault-Fourrey C."/>
            <person name="LaButti K."/>
            <person name="Lindquist E.A."/>
            <person name="Lipzen A."/>
            <person name="Lundell T."/>
            <person name="Morin E."/>
            <person name="Murat C."/>
            <person name="Riley R."/>
            <person name="Ohm R."/>
            <person name="Sun H."/>
            <person name="Tunlid A."/>
            <person name="Henrissat B."/>
            <person name="Grigoriev I.V."/>
            <person name="Hibbett D.S."/>
            <person name="Martin F."/>
        </authorList>
    </citation>
    <scope>NUCLEOTIDE SEQUENCE [LARGE SCALE GENOMIC DNA]</scope>
    <source>
        <strain evidence="2 3">MD-312</strain>
    </source>
</reference>
<evidence type="ECO:0000256" key="1">
    <source>
        <dbReference type="SAM" id="MobiDB-lite"/>
    </source>
</evidence>
<gene>
    <name evidence="2" type="ORF">HYDPIDRAFT_169579</name>
</gene>
<dbReference type="OrthoDB" id="2921613at2759"/>
<dbReference type="HOGENOM" id="CLU_544111_0_0_1"/>
<accession>A0A0C9WBV4</accession>
<dbReference type="Proteomes" id="UP000053820">
    <property type="component" value="Unassembled WGS sequence"/>
</dbReference>
<name>A0A0C9WBV4_9AGAM</name>
<feature type="region of interest" description="Disordered" evidence="1">
    <location>
        <begin position="329"/>
        <end position="389"/>
    </location>
</feature>
<feature type="compositionally biased region" description="Acidic residues" evidence="1">
    <location>
        <begin position="355"/>
        <end position="368"/>
    </location>
</feature>
<dbReference type="AlphaFoldDB" id="A0A0C9WBV4"/>
<feature type="region of interest" description="Disordered" evidence="1">
    <location>
        <begin position="444"/>
        <end position="480"/>
    </location>
</feature>
<sequence>MPFLSLDNTSDTDDTNSMVDSFSTISLSSDESEVIQTPPRSPSRLDFCSHEMDDSDTSRELNYVGVTKVDKAARKIDWARSLFRGNHTRTHKFIEEEDEDDSSHANLAHLPALAKDEECLSEDSDSSSEEDLSACQALFPEPPTRPSCQADLEPHAPAPVRPVVVMPPVDVPEPIYSSRISAQRLNYPHHGFSRSALLHQKSFWNSRHEEWAEWQSRMEREETRARALERTSAYTGMALVEPRVLGGPPSHIRIPPSGLERDMQDYTPSGYVQDVHAAIYPRVGDISALRDPYCVNVDRCFFKFPLWTIHKTLYIFDMHQRSTMLEPCTSGAEARSIQESGSSSSLSSNASGSSGDEDSDDTLVADDEDARKNEVVPAGPSRPLSSRSTSPFRWNGIWAWELSWYARWELLIGLVQRDQAARHVQGLSSSLHSDTSLEAITEIMLPPTPTPPKPIFRFAGEGGDEESEDEEDDYGTLWGL</sequence>
<dbReference type="EMBL" id="KN839861">
    <property type="protein sequence ID" value="KIJ61531.1"/>
    <property type="molecule type" value="Genomic_DNA"/>
</dbReference>
<evidence type="ECO:0000313" key="2">
    <source>
        <dbReference type="EMBL" id="KIJ61531.1"/>
    </source>
</evidence>